<dbReference type="PATRIC" id="fig|35806.4.peg.1283"/>
<gene>
    <name evidence="3" type="ORF">NHU_01244</name>
</gene>
<reference evidence="3 4" key="1">
    <citation type="submission" date="2015-02" db="EMBL/GenBank/DDBJ databases">
        <title>Genome sequene of Rhodovulum sulfidophilum DSM 2351.</title>
        <authorList>
            <person name="Nagao N."/>
        </authorList>
    </citation>
    <scope>NUCLEOTIDE SEQUENCE [LARGE SCALE GENOMIC DNA]</scope>
    <source>
        <strain evidence="3 4">DSM 2351</strain>
    </source>
</reference>
<name>A0A0D6B122_RHOSU</name>
<dbReference type="Proteomes" id="UP000064912">
    <property type="component" value="Chromosome"/>
</dbReference>
<dbReference type="InterPro" id="IPR007212">
    <property type="entry name" value="Zf-like"/>
</dbReference>
<evidence type="ECO:0000313" key="4">
    <source>
        <dbReference type="Proteomes" id="UP000064912"/>
    </source>
</evidence>
<sequence length="131" mass="14923">MQPKDLTDNEAFKGFTNSACPFLPCHKGVAREFNCLFCYCPLIAYECPGPYQTYTDANGLTRKDCSACTLPHDGYLQSWNFIQRWLEYPQPWSGKPQTDPPVRRPRPPKPTDAEKIHRRRREAGAAEDGGD</sequence>
<feature type="region of interest" description="Disordered" evidence="1">
    <location>
        <begin position="90"/>
        <end position="131"/>
    </location>
</feature>
<evidence type="ECO:0000313" key="3">
    <source>
        <dbReference type="EMBL" id="BAQ68404.1"/>
    </source>
</evidence>
<evidence type="ECO:0000259" key="2">
    <source>
        <dbReference type="Pfam" id="PF04071"/>
    </source>
</evidence>
<protein>
    <submittedName>
        <fullName evidence="3">Cysteine-rich small domain-containing protein</fullName>
    </submittedName>
</protein>
<proteinExistence type="predicted"/>
<dbReference type="KEGG" id="rsu:NHU_01244"/>
<feature type="domain" description="Cysteine-rich small" evidence="2">
    <location>
        <begin position="15"/>
        <end position="74"/>
    </location>
</feature>
<organism evidence="3 4">
    <name type="scientific">Rhodovulum sulfidophilum</name>
    <name type="common">Rhodobacter sulfidophilus</name>
    <dbReference type="NCBI Taxonomy" id="35806"/>
    <lineage>
        <taxon>Bacteria</taxon>
        <taxon>Pseudomonadati</taxon>
        <taxon>Pseudomonadota</taxon>
        <taxon>Alphaproteobacteria</taxon>
        <taxon>Rhodobacterales</taxon>
        <taxon>Paracoccaceae</taxon>
        <taxon>Rhodovulum</taxon>
    </lineage>
</organism>
<evidence type="ECO:0000256" key="1">
    <source>
        <dbReference type="SAM" id="MobiDB-lite"/>
    </source>
</evidence>
<accession>A0A0D6B122</accession>
<dbReference type="AlphaFoldDB" id="A0A0D6B122"/>
<dbReference type="eggNOG" id="COG2158">
    <property type="taxonomic scope" value="Bacteria"/>
</dbReference>
<dbReference type="EMBL" id="AP014800">
    <property type="protein sequence ID" value="BAQ68404.1"/>
    <property type="molecule type" value="Genomic_DNA"/>
</dbReference>
<dbReference type="Pfam" id="PF04071">
    <property type="entry name" value="zf-like"/>
    <property type="match status" value="1"/>
</dbReference>